<sequence>MSTFAAAWEYATSPTNSKKTAYDGSDMSREDHLTMLETKHCACPPPVRYPEEDLKPDG</sequence>
<reference evidence="1 2" key="1">
    <citation type="submission" date="2021-06" db="EMBL/GenBank/DDBJ databases">
        <title>A haploid diamondback moth (Plutella xylostella L.) genome assembly resolves 31 chromosomes and identifies a diamide resistance mutation.</title>
        <authorList>
            <person name="Ward C.M."/>
            <person name="Perry K.D."/>
            <person name="Baker G."/>
            <person name="Powis K."/>
            <person name="Heckel D.G."/>
            <person name="Baxter S.W."/>
        </authorList>
    </citation>
    <scope>NUCLEOTIDE SEQUENCE [LARGE SCALE GENOMIC DNA]</scope>
    <source>
        <strain evidence="1 2">LV</strain>
        <tissue evidence="1">Single pupa</tissue>
    </source>
</reference>
<dbReference type="EMBL" id="JAHIBW010000012">
    <property type="protein sequence ID" value="KAG7306148.1"/>
    <property type="molecule type" value="Genomic_DNA"/>
</dbReference>
<evidence type="ECO:0000313" key="2">
    <source>
        <dbReference type="Proteomes" id="UP000823941"/>
    </source>
</evidence>
<name>A0ABQ7QLN9_PLUXY</name>
<keyword evidence="2" id="KW-1185">Reference proteome</keyword>
<gene>
    <name evidence="1" type="ORF">JYU34_008742</name>
</gene>
<proteinExistence type="predicted"/>
<comment type="caution">
    <text evidence="1">The sequence shown here is derived from an EMBL/GenBank/DDBJ whole genome shotgun (WGS) entry which is preliminary data.</text>
</comment>
<accession>A0ABQ7QLN9</accession>
<dbReference type="Proteomes" id="UP000823941">
    <property type="component" value="Chromosome 12"/>
</dbReference>
<organism evidence="1 2">
    <name type="scientific">Plutella xylostella</name>
    <name type="common">Diamondback moth</name>
    <name type="synonym">Plutella maculipennis</name>
    <dbReference type="NCBI Taxonomy" id="51655"/>
    <lineage>
        <taxon>Eukaryota</taxon>
        <taxon>Metazoa</taxon>
        <taxon>Ecdysozoa</taxon>
        <taxon>Arthropoda</taxon>
        <taxon>Hexapoda</taxon>
        <taxon>Insecta</taxon>
        <taxon>Pterygota</taxon>
        <taxon>Neoptera</taxon>
        <taxon>Endopterygota</taxon>
        <taxon>Lepidoptera</taxon>
        <taxon>Glossata</taxon>
        <taxon>Ditrysia</taxon>
        <taxon>Yponomeutoidea</taxon>
        <taxon>Plutellidae</taxon>
        <taxon>Plutella</taxon>
    </lineage>
</organism>
<evidence type="ECO:0000313" key="1">
    <source>
        <dbReference type="EMBL" id="KAG7306148.1"/>
    </source>
</evidence>
<protein>
    <submittedName>
        <fullName evidence="1">Uncharacterized protein</fullName>
    </submittedName>
</protein>